<dbReference type="EC" id="2.7.7.15" evidence="2"/>
<keyword evidence="4" id="KW-1185">Reference proteome</keyword>
<reference evidence="5" key="1">
    <citation type="submission" date="2024-02" db="UniProtKB">
        <authorList>
            <consortium name="WormBaseParasite"/>
        </authorList>
    </citation>
    <scope>IDENTIFICATION</scope>
</reference>
<dbReference type="GO" id="GO:0004105">
    <property type="term" value="F:choline-phosphate cytidylyltransferase activity"/>
    <property type="evidence" value="ECO:0007669"/>
    <property type="project" value="UniProtKB-EC"/>
</dbReference>
<organism evidence="4 5">
    <name type="scientific">Mesorhabditis belari</name>
    <dbReference type="NCBI Taxonomy" id="2138241"/>
    <lineage>
        <taxon>Eukaryota</taxon>
        <taxon>Metazoa</taxon>
        <taxon>Ecdysozoa</taxon>
        <taxon>Nematoda</taxon>
        <taxon>Chromadorea</taxon>
        <taxon>Rhabditida</taxon>
        <taxon>Rhabditina</taxon>
        <taxon>Rhabditomorpha</taxon>
        <taxon>Rhabditoidea</taxon>
        <taxon>Rhabditidae</taxon>
        <taxon>Mesorhabditinae</taxon>
        <taxon>Mesorhabditis</taxon>
    </lineage>
</organism>
<protein>
    <recommendedName>
        <fullName evidence="2">choline-phosphate cytidylyltransferase</fullName>
        <ecNumber evidence="2">2.7.7.15</ecNumber>
    </recommendedName>
</protein>
<comment type="pathway">
    <text evidence="1">Phospholipid metabolism; phosphatidylcholine biosynthesis; phosphatidylcholine from phosphocholine: step 1/2.</text>
</comment>
<proteinExistence type="predicted"/>
<evidence type="ECO:0000259" key="3">
    <source>
        <dbReference type="Pfam" id="PF01467"/>
    </source>
</evidence>
<dbReference type="NCBIfam" id="TIGR00125">
    <property type="entry name" value="cyt_tran_rel"/>
    <property type="match status" value="1"/>
</dbReference>
<dbReference type="InterPro" id="IPR014729">
    <property type="entry name" value="Rossmann-like_a/b/a_fold"/>
</dbReference>
<dbReference type="InterPro" id="IPR004821">
    <property type="entry name" value="Cyt_trans-like"/>
</dbReference>
<dbReference type="Gene3D" id="3.40.50.620">
    <property type="entry name" value="HUPs"/>
    <property type="match status" value="1"/>
</dbReference>
<evidence type="ECO:0000256" key="2">
    <source>
        <dbReference type="ARBA" id="ARBA00026101"/>
    </source>
</evidence>
<sequence length="147" mass="16938">MKNGEFVPLTLTEIKRGIKPVGRPIRILCEGVFDLFHIGHVEVLRQAKCALPDIVLVSGVNTDEEVLEVKGHLPVMTFKERLMALKTCRYVDEVIEDLPYFYTVDWLNKHQIDLVAHDDLPYVPNVLGENSPMFHFYDQFKVSKRQA</sequence>
<dbReference type="AlphaFoldDB" id="A0AAF3F7K8"/>
<dbReference type="Pfam" id="PF01467">
    <property type="entry name" value="CTP_transf_like"/>
    <property type="match status" value="1"/>
</dbReference>
<evidence type="ECO:0000313" key="5">
    <source>
        <dbReference type="WBParaSite" id="MBELARI_LOCUS21658"/>
    </source>
</evidence>
<dbReference type="SUPFAM" id="SSF52374">
    <property type="entry name" value="Nucleotidylyl transferase"/>
    <property type="match status" value="1"/>
</dbReference>
<accession>A0AAF3F7K8</accession>
<dbReference type="WBParaSite" id="MBELARI_LOCUS21658">
    <property type="protein sequence ID" value="MBELARI_LOCUS21658"/>
    <property type="gene ID" value="MBELARI_LOCUS21658"/>
</dbReference>
<dbReference type="Proteomes" id="UP000887575">
    <property type="component" value="Unassembled WGS sequence"/>
</dbReference>
<evidence type="ECO:0000256" key="1">
    <source>
        <dbReference type="ARBA" id="ARBA00025706"/>
    </source>
</evidence>
<dbReference type="PANTHER" id="PTHR10739:SF13">
    <property type="entry name" value="CHOLINE-PHOSPHATE CYTIDYLYLTRANSFERASE"/>
    <property type="match status" value="1"/>
</dbReference>
<name>A0AAF3F7K8_9BILA</name>
<evidence type="ECO:0000313" key="4">
    <source>
        <dbReference type="Proteomes" id="UP000887575"/>
    </source>
</evidence>
<dbReference type="PANTHER" id="PTHR10739">
    <property type="entry name" value="CYTIDYLYLTRANSFERASE"/>
    <property type="match status" value="1"/>
</dbReference>
<dbReference type="InterPro" id="IPR045049">
    <property type="entry name" value="Pcy1-like"/>
</dbReference>
<feature type="domain" description="Cytidyltransferase-like" evidence="3">
    <location>
        <begin position="29"/>
        <end position="123"/>
    </location>
</feature>
<dbReference type="GO" id="GO:0031210">
    <property type="term" value="F:phosphatidylcholine binding"/>
    <property type="evidence" value="ECO:0007669"/>
    <property type="project" value="TreeGrafter"/>
</dbReference>